<accession>A0A0D1YS15</accession>
<dbReference type="PANTHER" id="PTHR24185">
    <property type="entry name" value="CALCIUM-INDEPENDENT PHOSPHOLIPASE A2-GAMMA"/>
    <property type="match status" value="1"/>
</dbReference>
<protein>
    <recommendedName>
        <fullName evidence="3">PNPLA domain-containing protein</fullName>
    </recommendedName>
</protein>
<dbReference type="PANTHER" id="PTHR24185:SF8">
    <property type="entry name" value="PNPLA DOMAIN-CONTAINING PROTEIN"/>
    <property type="match status" value="1"/>
</dbReference>
<dbReference type="AlphaFoldDB" id="A0A0D1YS15"/>
<dbReference type="GO" id="GO:0019369">
    <property type="term" value="P:arachidonate metabolic process"/>
    <property type="evidence" value="ECO:0007669"/>
    <property type="project" value="TreeGrafter"/>
</dbReference>
<evidence type="ECO:0008006" key="3">
    <source>
        <dbReference type="Google" id="ProtNLM"/>
    </source>
</evidence>
<dbReference type="GO" id="GO:0047499">
    <property type="term" value="F:calcium-independent phospholipase A2 activity"/>
    <property type="evidence" value="ECO:0007669"/>
    <property type="project" value="TreeGrafter"/>
</dbReference>
<organism evidence="1 2">
    <name type="scientific">Exophiala sideris</name>
    <dbReference type="NCBI Taxonomy" id="1016849"/>
    <lineage>
        <taxon>Eukaryota</taxon>
        <taxon>Fungi</taxon>
        <taxon>Dikarya</taxon>
        <taxon>Ascomycota</taxon>
        <taxon>Pezizomycotina</taxon>
        <taxon>Eurotiomycetes</taxon>
        <taxon>Chaetothyriomycetidae</taxon>
        <taxon>Chaetothyriales</taxon>
        <taxon>Herpotrichiellaceae</taxon>
        <taxon>Exophiala</taxon>
    </lineage>
</organism>
<dbReference type="STRING" id="1016849.A0A0D1YS15"/>
<name>A0A0D1YS15_9EURO</name>
<sequence length="276" mass="30812">MWNKGDSVENRIDMILRLAESAFEEDNTGRIPLVSWLTKMVKWYVRDGRYRPNNLESILQSLLGRSTTMLDCSCATELGAKLLVLATTVSRPPSCHLFTNYNKTVQNDLNQDDNQRTSCICCAHSYSFFPTKEIADMGTFQDAGLLENDPVGTAVLEARMLHPISRPDLILSLGAGTIPEPGFSEVVMAQSRANPTSEFKIKFNETGDQISISIRMGESAIEDAYISGLPSTIVNLVNAQGLNAYFRMSDHRKRKRPALDDVRVAKKRSFVNGRDK</sequence>
<dbReference type="SUPFAM" id="SSF52151">
    <property type="entry name" value="FabD/lysophospholipase-like"/>
    <property type="match status" value="1"/>
</dbReference>
<proteinExistence type="predicted"/>
<dbReference type="OrthoDB" id="4145609at2759"/>
<dbReference type="HOGENOM" id="CLU_1008428_0_0_1"/>
<dbReference type="Gene3D" id="3.40.1090.10">
    <property type="entry name" value="Cytosolic phospholipase A2 catalytic domain"/>
    <property type="match status" value="1"/>
</dbReference>
<dbReference type="GO" id="GO:0016020">
    <property type="term" value="C:membrane"/>
    <property type="evidence" value="ECO:0007669"/>
    <property type="project" value="TreeGrafter"/>
</dbReference>
<reference evidence="1 2" key="1">
    <citation type="submission" date="2015-01" db="EMBL/GenBank/DDBJ databases">
        <title>The Genome Sequence of Exophiala sideris CBS121828.</title>
        <authorList>
            <consortium name="The Broad Institute Genomics Platform"/>
            <person name="Cuomo C."/>
            <person name="de Hoog S."/>
            <person name="Gorbushina A."/>
            <person name="Stielow B."/>
            <person name="Teixiera M."/>
            <person name="Abouelleil A."/>
            <person name="Chapman S.B."/>
            <person name="Priest M."/>
            <person name="Young S.K."/>
            <person name="Wortman J."/>
            <person name="Nusbaum C."/>
            <person name="Birren B."/>
        </authorList>
    </citation>
    <scope>NUCLEOTIDE SEQUENCE [LARGE SCALE GENOMIC DNA]</scope>
    <source>
        <strain evidence="1 2">CBS 121828</strain>
    </source>
</reference>
<dbReference type="EMBL" id="KN846951">
    <property type="protein sequence ID" value="KIV84224.1"/>
    <property type="molecule type" value="Genomic_DNA"/>
</dbReference>
<evidence type="ECO:0000313" key="1">
    <source>
        <dbReference type="EMBL" id="KIV84224.1"/>
    </source>
</evidence>
<gene>
    <name evidence="1" type="ORF">PV11_00015</name>
</gene>
<evidence type="ECO:0000313" key="2">
    <source>
        <dbReference type="Proteomes" id="UP000053599"/>
    </source>
</evidence>
<dbReference type="Proteomes" id="UP000053599">
    <property type="component" value="Unassembled WGS sequence"/>
</dbReference>
<dbReference type="InterPro" id="IPR016035">
    <property type="entry name" value="Acyl_Trfase/lysoPLipase"/>
</dbReference>